<protein>
    <submittedName>
        <fullName evidence="1">Uncharacterized protein</fullName>
    </submittedName>
</protein>
<dbReference type="EMBL" id="LR796420">
    <property type="protein sequence ID" value="CAB4143636.1"/>
    <property type="molecule type" value="Genomic_DNA"/>
</dbReference>
<accession>A0A6J5MF05</accession>
<name>A0A6J5MF05_9CAUD</name>
<reference evidence="1" key="1">
    <citation type="submission" date="2020-04" db="EMBL/GenBank/DDBJ databases">
        <authorList>
            <person name="Chiriac C."/>
            <person name="Salcher M."/>
            <person name="Ghai R."/>
            <person name="Kavagutti S V."/>
        </authorList>
    </citation>
    <scope>NUCLEOTIDE SEQUENCE</scope>
</reference>
<gene>
    <name evidence="1" type="ORF">UFOVP449_238</name>
</gene>
<sequence length="130" mass="15771">MAIKTTYDNEFEKQLEAAGYKWFEDNWKNSLRGFQKRFRDERGTKYFITGYHWNFGLAYPDMTDYRDQYSFDVQFTIDAGGKSQTIDLRYSADMLPNQWRPVTTLKEVEEFYEKAWKDFGAEYYELNEYT</sequence>
<proteinExistence type="predicted"/>
<organism evidence="1">
    <name type="scientific">uncultured Caudovirales phage</name>
    <dbReference type="NCBI Taxonomy" id="2100421"/>
    <lineage>
        <taxon>Viruses</taxon>
        <taxon>Duplodnaviria</taxon>
        <taxon>Heunggongvirae</taxon>
        <taxon>Uroviricota</taxon>
        <taxon>Caudoviricetes</taxon>
        <taxon>Peduoviridae</taxon>
        <taxon>Maltschvirus</taxon>
        <taxon>Maltschvirus maltsch</taxon>
    </lineage>
</organism>
<evidence type="ECO:0000313" key="1">
    <source>
        <dbReference type="EMBL" id="CAB4143636.1"/>
    </source>
</evidence>